<comment type="subunit">
    <text evidence="3">Forms a complex with KhpB.</text>
</comment>
<dbReference type="PANTHER" id="PTHR34654">
    <property type="entry name" value="UPF0109 PROTEIN SCO5592"/>
    <property type="match status" value="1"/>
</dbReference>
<dbReference type="HAMAP" id="MF_00088">
    <property type="entry name" value="KhpA"/>
    <property type="match status" value="1"/>
</dbReference>
<keyword evidence="3" id="KW-0133">Cell shape</keyword>
<protein>
    <recommendedName>
        <fullName evidence="3">RNA-binding protein KhpA</fullName>
    </recommendedName>
    <alternativeName>
        <fullName evidence="3">KH-domain protein A</fullName>
    </alternativeName>
</protein>
<evidence type="ECO:0000256" key="3">
    <source>
        <dbReference type="HAMAP-Rule" id="MF_00088"/>
    </source>
</evidence>
<dbReference type="Proteomes" id="UP001152321">
    <property type="component" value="Unassembled WGS sequence"/>
</dbReference>
<organism evidence="4 5">
    <name type="scientific">Bdellovibrio svalbardensis</name>
    <dbReference type="NCBI Taxonomy" id="2972972"/>
    <lineage>
        <taxon>Bacteria</taxon>
        <taxon>Pseudomonadati</taxon>
        <taxon>Bdellovibrionota</taxon>
        <taxon>Bdellovibrionia</taxon>
        <taxon>Bdellovibrionales</taxon>
        <taxon>Pseudobdellovibrionaceae</taxon>
        <taxon>Bdellovibrio</taxon>
    </lineage>
</organism>
<keyword evidence="3" id="KW-0143">Chaperone</keyword>
<comment type="similarity">
    <text evidence="3">Belongs to the KhpA RNA-binding protein family.</text>
</comment>
<proteinExistence type="inferred from homology"/>
<dbReference type="EMBL" id="JANRMI010000001">
    <property type="protein sequence ID" value="MDG0815093.1"/>
    <property type="molecule type" value="Genomic_DNA"/>
</dbReference>
<dbReference type="InterPro" id="IPR009019">
    <property type="entry name" value="KH_sf_prok-type"/>
</dbReference>
<comment type="function">
    <text evidence="3">A probable RNA chaperone. Forms a complex with KhpB which binds to cellular RNA and controls its expression. Plays a role in peptidoglycan (PG) homeostasis and cell length regulation.</text>
</comment>
<dbReference type="InterPro" id="IPR015946">
    <property type="entry name" value="KH_dom-like_a/b"/>
</dbReference>
<evidence type="ECO:0000313" key="4">
    <source>
        <dbReference type="EMBL" id="MDG0815093.1"/>
    </source>
</evidence>
<evidence type="ECO:0000313" key="5">
    <source>
        <dbReference type="Proteomes" id="UP001152321"/>
    </source>
</evidence>
<evidence type="ECO:0000256" key="1">
    <source>
        <dbReference type="ARBA" id="ARBA00022490"/>
    </source>
</evidence>
<dbReference type="Pfam" id="PF13083">
    <property type="entry name" value="KH_KhpA-B"/>
    <property type="match status" value="1"/>
</dbReference>
<dbReference type="SUPFAM" id="SSF54814">
    <property type="entry name" value="Prokaryotic type KH domain (KH-domain type II)"/>
    <property type="match status" value="1"/>
</dbReference>
<gene>
    <name evidence="3" type="primary">khpA</name>
    <name evidence="4" type="ORF">NWE73_01875</name>
</gene>
<dbReference type="CDD" id="cd22533">
    <property type="entry name" value="KH-II_YlqC-like"/>
    <property type="match status" value="1"/>
</dbReference>
<keyword evidence="1 3" id="KW-0963">Cytoplasm</keyword>
<dbReference type="Gene3D" id="3.30.300.20">
    <property type="match status" value="1"/>
</dbReference>
<dbReference type="PANTHER" id="PTHR34654:SF1">
    <property type="entry name" value="RNA-BINDING PROTEIN KHPA"/>
    <property type="match status" value="1"/>
</dbReference>
<sequence length="105" mass="11700">MSEDVKAQVEMNTAGAHMRTYLEEMVKKIVRNPSDARIEFSQGEKTTVYIAVVNPDDLGLLLGKKGATIDAIRTLVRAMMARYGMRAIVQLDEQLESHCAKSDLD</sequence>
<dbReference type="RefSeq" id="WP_277576570.1">
    <property type="nucleotide sequence ID" value="NZ_JANRMI010000001.1"/>
</dbReference>
<evidence type="ECO:0000256" key="2">
    <source>
        <dbReference type="ARBA" id="ARBA00022884"/>
    </source>
</evidence>
<name>A0ABT6DE46_9BACT</name>
<comment type="subcellular location">
    <subcellularLocation>
        <location evidence="3">Cytoplasm</location>
    </subcellularLocation>
</comment>
<comment type="caution">
    <text evidence="4">The sequence shown here is derived from an EMBL/GenBank/DDBJ whole genome shotgun (WGS) entry which is preliminary data.</text>
</comment>
<reference evidence="4" key="1">
    <citation type="submission" date="2022-08" db="EMBL/GenBank/DDBJ databases">
        <title>Novel Bdellovibrio Species Isolated from Svalbard: Designation Bdellovibrio svalbardensis.</title>
        <authorList>
            <person name="Mitchell R.J."/>
            <person name="Choi S.Y."/>
        </authorList>
    </citation>
    <scope>NUCLEOTIDE SEQUENCE</scope>
    <source>
        <strain evidence="4">PAP01</strain>
    </source>
</reference>
<accession>A0ABT6DE46</accession>
<keyword evidence="5" id="KW-1185">Reference proteome</keyword>
<keyword evidence="2 3" id="KW-0694">RNA-binding</keyword>
<keyword evidence="3" id="KW-0961">Cell wall biogenesis/degradation</keyword>
<dbReference type="InterPro" id="IPR020627">
    <property type="entry name" value="KhpA"/>
</dbReference>